<dbReference type="RefSeq" id="WP_160596608.1">
    <property type="nucleotide sequence ID" value="NZ_WTYS01000001.1"/>
</dbReference>
<evidence type="ECO:0000313" key="4">
    <source>
        <dbReference type="Proteomes" id="UP000468943"/>
    </source>
</evidence>
<keyword evidence="1" id="KW-0472">Membrane</keyword>
<reference evidence="3 4" key="1">
    <citation type="submission" date="2019-12" db="EMBL/GenBank/DDBJ databases">
        <title>Genomic-based taxomic classification of the family Erythrobacteraceae.</title>
        <authorList>
            <person name="Xu L."/>
        </authorList>
    </citation>
    <scope>NUCLEOTIDE SEQUENCE [LARGE SCALE GENOMIC DNA]</scope>
    <source>
        <strain evidence="3 4">JCM 17802</strain>
    </source>
</reference>
<protein>
    <submittedName>
        <fullName evidence="3">Flp pilus assembly protein CpaB</fullName>
    </submittedName>
</protein>
<dbReference type="InterPro" id="IPR017592">
    <property type="entry name" value="Pilus_assmbl_Flp-typ_CpaB"/>
</dbReference>
<keyword evidence="1" id="KW-0812">Transmembrane</keyword>
<accession>A0A6I4SJD9</accession>
<gene>
    <name evidence="3" type="primary">cpaB</name>
    <name evidence="3" type="ORF">GRI36_00070</name>
</gene>
<dbReference type="SMART" id="SM00858">
    <property type="entry name" value="SAF"/>
    <property type="match status" value="1"/>
</dbReference>
<sequence>MQNRNIIIFVAAIFIAGIAVLLINAYLSGVEEKAVTQAEEQRLVRIVVATQPLEFGAPLTPENVRLQNFPAGSVPEGAFRDIKQALANGRVALRPIVPGEPILADKVSGTDGRAVLAANIPEGMRAVSIPVGAVTGVSGFVRPGDTVDVLLTRKIPGEGAKAEDLMSDVILQRVQVLAIDQIASESATEPKVGQTAVLLVPPFEAQRLAVAGKLGTLSLALRNVETVDPGSAGTITNRDVGNSRYYIAERRQRAASAQPAAPAQPGSYQPVQTPVAVVGGKPAISGPSMTIYRGTEGEEYAVSRRGGK</sequence>
<feature type="transmembrane region" description="Helical" evidence="1">
    <location>
        <begin position="6"/>
        <end position="27"/>
    </location>
</feature>
<evidence type="ECO:0000259" key="2">
    <source>
        <dbReference type="SMART" id="SM00858"/>
    </source>
</evidence>
<dbReference type="InterPro" id="IPR031571">
    <property type="entry name" value="RcpC_dom"/>
</dbReference>
<feature type="domain" description="SAF" evidence="2">
    <location>
        <begin position="44"/>
        <end position="108"/>
    </location>
</feature>
<evidence type="ECO:0000313" key="3">
    <source>
        <dbReference type="EMBL" id="MXO55266.1"/>
    </source>
</evidence>
<dbReference type="Proteomes" id="UP000468943">
    <property type="component" value="Unassembled WGS sequence"/>
</dbReference>
<organism evidence="3 4">
    <name type="scientific">Pontixanthobacter gangjinensis</name>
    <dbReference type="NCBI Taxonomy" id="1028742"/>
    <lineage>
        <taxon>Bacteria</taxon>
        <taxon>Pseudomonadati</taxon>
        <taxon>Pseudomonadota</taxon>
        <taxon>Alphaproteobacteria</taxon>
        <taxon>Sphingomonadales</taxon>
        <taxon>Erythrobacteraceae</taxon>
        <taxon>Pontixanthobacter</taxon>
    </lineage>
</organism>
<evidence type="ECO:0000256" key="1">
    <source>
        <dbReference type="SAM" id="Phobius"/>
    </source>
</evidence>
<proteinExistence type="predicted"/>
<keyword evidence="4" id="KW-1185">Reference proteome</keyword>
<dbReference type="InterPro" id="IPR013974">
    <property type="entry name" value="SAF"/>
</dbReference>
<dbReference type="OrthoDB" id="163768at2"/>
<dbReference type="CDD" id="cd11614">
    <property type="entry name" value="SAF_CpaB_FlgA_like"/>
    <property type="match status" value="1"/>
</dbReference>
<dbReference type="Pfam" id="PF08666">
    <property type="entry name" value="SAF"/>
    <property type="match status" value="1"/>
</dbReference>
<dbReference type="Gene3D" id="3.90.1210.10">
    <property type="entry name" value="Antifreeze-like/N-acetylneuraminic acid synthase C-terminal domain"/>
    <property type="match status" value="1"/>
</dbReference>
<keyword evidence="1" id="KW-1133">Transmembrane helix</keyword>
<dbReference type="AlphaFoldDB" id="A0A6I4SJD9"/>
<name>A0A6I4SJD9_9SPHN</name>
<comment type="caution">
    <text evidence="3">The sequence shown here is derived from an EMBL/GenBank/DDBJ whole genome shotgun (WGS) entry which is preliminary data.</text>
</comment>
<dbReference type="Pfam" id="PF16976">
    <property type="entry name" value="RcpC"/>
    <property type="match status" value="1"/>
</dbReference>
<dbReference type="EMBL" id="WTYS01000001">
    <property type="protein sequence ID" value="MXO55266.1"/>
    <property type="molecule type" value="Genomic_DNA"/>
</dbReference>
<dbReference type="NCBIfam" id="TIGR03177">
    <property type="entry name" value="pilus_cpaB"/>
    <property type="match status" value="1"/>
</dbReference>